<reference evidence="1 2" key="1">
    <citation type="submission" date="2019-07" db="EMBL/GenBank/DDBJ databases">
        <authorList>
            <person name="Jastrzebski P J."/>
            <person name="Paukszto L."/>
            <person name="Jastrzebski P J."/>
        </authorList>
    </citation>
    <scope>NUCLEOTIDE SEQUENCE [LARGE SCALE GENOMIC DNA]</scope>
    <source>
        <strain evidence="1 2">WMS-il1</strain>
    </source>
</reference>
<sequence length="98" mass="11105">FSPRIFVLLIGTQKIQLSWSCYEAFCSQLLIIITKLTVKFTFQFQGATRYVSGHIVCPLHYWTVQGSHDLLEIKVMSEAVSSCNLTFLSSLIKVTDIT</sequence>
<organism evidence="1 2">
    <name type="scientific">Hymenolepis diminuta</name>
    <name type="common">Rat tapeworm</name>
    <dbReference type="NCBI Taxonomy" id="6216"/>
    <lineage>
        <taxon>Eukaryota</taxon>
        <taxon>Metazoa</taxon>
        <taxon>Spiralia</taxon>
        <taxon>Lophotrochozoa</taxon>
        <taxon>Platyhelminthes</taxon>
        <taxon>Cestoda</taxon>
        <taxon>Eucestoda</taxon>
        <taxon>Cyclophyllidea</taxon>
        <taxon>Hymenolepididae</taxon>
        <taxon>Hymenolepis</taxon>
    </lineage>
</organism>
<keyword evidence="2" id="KW-1185">Reference proteome</keyword>
<name>A0A564Y037_HYMDI</name>
<dbReference type="Proteomes" id="UP000321570">
    <property type="component" value="Unassembled WGS sequence"/>
</dbReference>
<protein>
    <submittedName>
        <fullName evidence="1">Uncharacterized protein</fullName>
    </submittedName>
</protein>
<evidence type="ECO:0000313" key="1">
    <source>
        <dbReference type="EMBL" id="VUZ39934.1"/>
    </source>
</evidence>
<feature type="non-terminal residue" evidence="1">
    <location>
        <position position="1"/>
    </location>
</feature>
<dbReference type="EMBL" id="CABIJS010000022">
    <property type="protein sequence ID" value="VUZ39934.1"/>
    <property type="molecule type" value="Genomic_DNA"/>
</dbReference>
<proteinExistence type="predicted"/>
<dbReference type="AlphaFoldDB" id="A0A564Y037"/>
<gene>
    <name evidence="1" type="ORF">WMSIL1_LOCUS900</name>
</gene>
<accession>A0A564Y037</accession>
<evidence type="ECO:0000313" key="2">
    <source>
        <dbReference type="Proteomes" id="UP000321570"/>
    </source>
</evidence>